<dbReference type="OrthoDB" id="3358017at2759"/>
<feature type="transmembrane region" description="Helical" evidence="5">
    <location>
        <begin position="49"/>
        <end position="67"/>
    </location>
</feature>
<feature type="transmembrane region" description="Helical" evidence="5">
    <location>
        <begin position="122"/>
        <end position="143"/>
    </location>
</feature>
<feature type="transmembrane region" description="Helical" evidence="5">
    <location>
        <begin position="242"/>
        <end position="261"/>
    </location>
</feature>
<sequence length="328" mass="36952">MAYDEFDGMSWWLYAPNKVVAISFTIAFSITMSVHMWQAIRYKTYFNSCIFAVCGFTYAAGFALRAWAAFDNYAGLDNLIPFVCSVCLIAITPPLLALVDYHIFGQVLYYVPYLSPIHPGRVVWLFGIVSWVIEGLNGTGASYAANPHANSMIGHIMMRASYALQLIINATFLALVLFFHRRCVKAGLAGVRSVKYTLASIYASIALILVRTVYRTVEHYAMEELDGKEIRGSADIPVMVRYEVFFCVFDAALMLVNLVLWNVMHTSRYLPADNKTYIARDGATEVKGLGWQDGRSRSSRMMDPFDLMGMCGRRKREKASWSACEDQL</sequence>
<dbReference type="PANTHER" id="PTHR31465">
    <property type="entry name" value="PROTEIN RTA1-RELATED"/>
    <property type="match status" value="1"/>
</dbReference>
<protein>
    <submittedName>
        <fullName evidence="6">Lipid-translocating exporter-like protein RTA1 like</fullName>
    </submittedName>
</protein>
<keyword evidence="2 5" id="KW-0812">Transmembrane</keyword>
<dbReference type="PANTHER" id="PTHR31465:SF13">
    <property type="entry name" value="RTA1 DOMAIN PROTEIN-RELATED"/>
    <property type="match status" value="1"/>
</dbReference>
<evidence type="ECO:0000256" key="4">
    <source>
        <dbReference type="ARBA" id="ARBA00023136"/>
    </source>
</evidence>
<evidence type="ECO:0000313" key="7">
    <source>
        <dbReference type="Proteomes" id="UP000689129"/>
    </source>
</evidence>
<feature type="transmembrane region" description="Helical" evidence="5">
    <location>
        <begin position="163"/>
        <end position="184"/>
    </location>
</feature>
<comment type="subcellular location">
    <subcellularLocation>
        <location evidence="1">Membrane</location>
        <topology evidence="1">Multi-pass membrane protein</topology>
    </subcellularLocation>
</comment>
<dbReference type="Pfam" id="PF04479">
    <property type="entry name" value="RTA1"/>
    <property type="match status" value="1"/>
</dbReference>
<evidence type="ECO:0000256" key="3">
    <source>
        <dbReference type="ARBA" id="ARBA00022989"/>
    </source>
</evidence>
<dbReference type="GO" id="GO:0016020">
    <property type="term" value="C:membrane"/>
    <property type="evidence" value="ECO:0007669"/>
    <property type="project" value="UniProtKB-SubCell"/>
</dbReference>
<reference evidence="6" key="1">
    <citation type="journal article" date="2021" name="Mol. Plant Pathol.">
        <title>A 20-kb lineage-specific genomic region tames virulence in pathogenic amphidiploid Verticillium longisporum.</title>
        <authorList>
            <person name="Harting R."/>
            <person name="Starke J."/>
            <person name="Kusch H."/>
            <person name="Poggeler S."/>
            <person name="Maurus I."/>
            <person name="Schluter R."/>
            <person name="Landesfeind M."/>
            <person name="Bulla I."/>
            <person name="Nowrousian M."/>
            <person name="de Jonge R."/>
            <person name="Stahlhut G."/>
            <person name="Hoff K.J."/>
            <person name="Asshauer K.P."/>
            <person name="Thurmer A."/>
            <person name="Stanke M."/>
            <person name="Daniel R."/>
            <person name="Morgenstern B."/>
            <person name="Thomma B.P.H.J."/>
            <person name="Kronstad J.W."/>
            <person name="Braus-Stromeyer S.A."/>
            <person name="Braus G.H."/>
        </authorList>
    </citation>
    <scope>NUCLEOTIDE SEQUENCE</scope>
    <source>
        <strain evidence="6">Vl32</strain>
    </source>
</reference>
<dbReference type="InterPro" id="IPR007568">
    <property type="entry name" value="RTA1"/>
</dbReference>
<dbReference type="Proteomes" id="UP000689129">
    <property type="component" value="Unassembled WGS sequence"/>
</dbReference>
<evidence type="ECO:0000256" key="1">
    <source>
        <dbReference type="ARBA" id="ARBA00004141"/>
    </source>
</evidence>
<dbReference type="EMBL" id="JAEMWZ010000126">
    <property type="protein sequence ID" value="KAG7135043.1"/>
    <property type="molecule type" value="Genomic_DNA"/>
</dbReference>
<feature type="transmembrane region" description="Helical" evidence="5">
    <location>
        <begin position="196"/>
        <end position="214"/>
    </location>
</feature>
<feature type="transmembrane region" description="Helical" evidence="5">
    <location>
        <begin position="20"/>
        <end position="37"/>
    </location>
</feature>
<evidence type="ECO:0000256" key="5">
    <source>
        <dbReference type="SAM" id="Phobius"/>
    </source>
</evidence>
<organism evidence="6 7">
    <name type="scientific">Verticillium longisporum</name>
    <name type="common">Verticillium dahliae var. longisporum</name>
    <dbReference type="NCBI Taxonomy" id="100787"/>
    <lineage>
        <taxon>Eukaryota</taxon>
        <taxon>Fungi</taxon>
        <taxon>Dikarya</taxon>
        <taxon>Ascomycota</taxon>
        <taxon>Pezizomycotina</taxon>
        <taxon>Sordariomycetes</taxon>
        <taxon>Hypocreomycetidae</taxon>
        <taxon>Glomerellales</taxon>
        <taxon>Plectosphaerellaceae</taxon>
        <taxon>Verticillium</taxon>
    </lineage>
</organism>
<feature type="transmembrane region" description="Helical" evidence="5">
    <location>
        <begin position="79"/>
        <end position="101"/>
    </location>
</feature>
<gene>
    <name evidence="6" type="ORF">HYQ45_007111</name>
</gene>
<dbReference type="AlphaFoldDB" id="A0A8I2ZN60"/>
<name>A0A8I2ZN60_VERLO</name>
<evidence type="ECO:0000313" key="6">
    <source>
        <dbReference type="EMBL" id="KAG7135043.1"/>
    </source>
</evidence>
<evidence type="ECO:0000256" key="2">
    <source>
        <dbReference type="ARBA" id="ARBA00022692"/>
    </source>
</evidence>
<accession>A0A8I2ZN60</accession>
<keyword evidence="4 5" id="KW-0472">Membrane</keyword>
<proteinExistence type="predicted"/>
<keyword evidence="3 5" id="KW-1133">Transmembrane helix</keyword>
<comment type="caution">
    <text evidence="6">The sequence shown here is derived from an EMBL/GenBank/DDBJ whole genome shotgun (WGS) entry which is preliminary data.</text>
</comment>